<keyword evidence="4" id="KW-1185">Reference proteome</keyword>
<dbReference type="InterPro" id="IPR036179">
    <property type="entry name" value="Ig-like_dom_sf"/>
</dbReference>
<proteinExistence type="predicted"/>
<feature type="chain" id="PRO_5044888091" evidence="2">
    <location>
        <begin position="25"/>
        <end position="279"/>
    </location>
</feature>
<protein>
    <submittedName>
        <fullName evidence="3">Uncharacterized protein</fullName>
    </submittedName>
</protein>
<keyword evidence="1" id="KW-0472">Membrane</keyword>
<sequence length="279" mass="31152">MAYFSYSIFITLVVLMDESSTVDAENKSKYVCSGDFIQLFRNIAINSTDMIVELHINASKKRRIAMWALEDAKITDGYSSKVLRDKYGDIWIRNVSLSDEAQYILQVGSGSSFVTYTVDLFVHTAPTLNCKPKIKRIENVLVASLEAKECGNPSVYVDWLNYLGIHSEGKDSIMLPRENPAGTYYACIGGPALMCARTSKLSDYCTAFLIEGEHGSQESSTISKLECTASTFNLAMLIAIIGIFVVLFVYLLAFFLWKCRNTCVGYNTETPTKEKSFIP</sequence>
<evidence type="ECO:0000313" key="3">
    <source>
        <dbReference type="EMBL" id="KAL3887048.1"/>
    </source>
</evidence>
<organism evidence="3 4">
    <name type="scientific">Sinanodonta woodiana</name>
    <name type="common">Chinese pond mussel</name>
    <name type="synonym">Anodonta woodiana</name>
    <dbReference type="NCBI Taxonomy" id="1069815"/>
    <lineage>
        <taxon>Eukaryota</taxon>
        <taxon>Metazoa</taxon>
        <taxon>Spiralia</taxon>
        <taxon>Lophotrochozoa</taxon>
        <taxon>Mollusca</taxon>
        <taxon>Bivalvia</taxon>
        <taxon>Autobranchia</taxon>
        <taxon>Heteroconchia</taxon>
        <taxon>Palaeoheterodonta</taxon>
        <taxon>Unionida</taxon>
        <taxon>Unionoidea</taxon>
        <taxon>Unionidae</taxon>
        <taxon>Unioninae</taxon>
        <taxon>Sinanodonta</taxon>
    </lineage>
</organism>
<name>A0ABD3XPW1_SINWO</name>
<feature type="signal peptide" evidence="2">
    <location>
        <begin position="1"/>
        <end position="24"/>
    </location>
</feature>
<evidence type="ECO:0000256" key="2">
    <source>
        <dbReference type="SAM" id="SignalP"/>
    </source>
</evidence>
<keyword evidence="2" id="KW-0732">Signal</keyword>
<accession>A0ABD3XPW1</accession>
<evidence type="ECO:0000256" key="1">
    <source>
        <dbReference type="SAM" id="Phobius"/>
    </source>
</evidence>
<feature type="transmembrane region" description="Helical" evidence="1">
    <location>
        <begin position="234"/>
        <end position="257"/>
    </location>
</feature>
<keyword evidence="1" id="KW-1133">Transmembrane helix</keyword>
<comment type="caution">
    <text evidence="3">The sequence shown here is derived from an EMBL/GenBank/DDBJ whole genome shotgun (WGS) entry which is preliminary data.</text>
</comment>
<reference evidence="3 4" key="1">
    <citation type="submission" date="2024-11" db="EMBL/GenBank/DDBJ databases">
        <title>Chromosome-level genome assembly of the freshwater bivalve Anodonta woodiana.</title>
        <authorList>
            <person name="Chen X."/>
        </authorList>
    </citation>
    <scope>NUCLEOTIDE SEQUENCE [LARGE SCALE GENOMIC DNA]</scope>
    <source>
        <strain evidence="3">MN2024</strain>
        <tissue evidence="3">Gills</tissue>
    </source>
</reference>
<dbReference type="EMBL" id="JBJQND010000002">
    <property type="protein sequence ID" value="KAL3887048.1"/>
    <property type="molecule type" value="Genomic_DNA"/>
</dbReference>
<dbReference type="SUPFAM" id="SSF48726">
    <property type="entry name" value="Immunoglobulin"/>
    <property type="match status" value="1"/>
</dbReference>
<evidence type="ECO:0000313" key="4">
    <source>
        <dbReference type="Proteomes" id="UP001634394"/>
    </source>
</evidence>
<dbReference type="AlphaFoldDB" id="A0ABD3XPW1"/>
<keyword evidence="1" id="KW-0812">Transmembrane</keyword>
<dbReference type="Proteomes" id="UP001634394">
    <property type="component" value="Unassembled WGS sequence"/>
</dbReference>
<gene>
    <name evidence="3" type="ORF">ACJMK2_027004</name>
</gene>